<dbReference type="InterPro" id="IPR058891">
    <property type="entry name" value="CPPA"/>
</dbReference>
<dbReference type="Proteomes" id="UP000247772">
    <property type="component" value="Unassembled WGS sequence"/>
</dbReference>
<evidence type="ECO:0000313" key="2">
    <source>
        <dbReference type="Proteomes" id="UP000247772"/>
    </source>
</evidence>
<reference evidence="1 2" key="1">
    <citation type="submission" date="2018-06" db="EMBL/GenBank/DDBJ databases">
        <title>Genomic Encyclopedia of Type Strains, Phase IV (KMG-V): Genome sequencing to study the core and pangenomes of soil and plant-associated prokaryotes.</title>
        <authorList>
            <person name="Whitman W."/>
        </authorList>
    </citation>
    <scope>NUCLEOTIDE SEQUENCE [LARGE SCALE GENOMIC DNA]</scope>
    <source>
        <strain evidence="1 2">SRCL-318</strain>
    </source>
</reference>
<evidence type="ECO:0000313" key="1">
    <source>
        <dbReference type="EMBL" id="PYE13188.1"/>
    </source>
</evidence>
<organism evidence="1 2">
    <name type="scientific">Paraburkholderia silvatlantica</name>
    <dbReference type="NCBI Taxonomy" id="321895"/>
    <lineage>
        <taxon>Bacteria</taxon>
        <taxon>Pseudomonadati</taxon>
        <taxon>Pseudomonadota</taxon>
        <taxon>Betaproteobacteria</taxon>
        <taxon>Burkholderiales</taxon>
        <taxon>Burkholderiaceae</taxon>
        <taxon>Paraburkholderia</taxon>
    </lineage>
</organism>
<name>A0A2V4TPW7_9BURK</name>
<comment type="caution">
    <text evidence="1">The sequence shown here is derived from an EMBL/GenBank/DDBJ whole genome shotgun (WGS) entry which is preliminary data.</text>
</comment>
<gene>
    <name evidence="1" type="ORF">C7410_1483</name>
</gene>
<dbReference type="AlphaFoldDB" id="A0A2V4TPW7"/>
<dbReference type="RefSeq" id="WP_342353441.1">
    <property type="nucleotide sequence ID" value="NZ_QJSQ01000048.1"/>
</dbReference>
<protein>
    <submittedName>
        <fullName evidence="1">Uncharacterized protein</fullName>
    </submittedName>
</protein>
<accession>A0A2V4TPW7</accession>
<proteinExistence type="predicted"/>
<dbReference type="EMBL" id="QJSQ01000048">
    <property type="protein sequence ID" value="PYE13188.1"/>
    <property type="molecule type" value="Genomic_DNA"/>
</dbReference>
<dbReference type="Pfam" id="PF25860">
    <property type="entry name" value="CPPA"/>
    <property type="match status" value="1"/>
</dbReference>
<sequence length="146" mass="16468">MEYLIRIYTEKDRQVLEWLRQRVGDAAIAQAVEQCGGAAKPYLPAVCRRLGVRIPMLAKPRVIEPGAVAEQSLATIRGILASRSPGAGSRASARTMMASRDQEHVVRIPVPLEWRKRLVLLHRGSGRCERWHDDIDTVLIVNHREQ</sequence>